<evidence type="ECO:0000313" key="2">
    <source>
        <dbReference type="Proteomes" id="UP001215956"/>
    </source>
</evidence>
<accession>A0ABT5XGX3</accession>
<organism evidence="1 2">
    <name type="scientific">Candidatus Methanocrinis alkalitolerans</name>
    <dbReference type="NCBI Taxonomy" id="3033395"/>
    <lineage>
        <taxon>Archaea</taxon>
        <taxon>Methanobacteriati</taxon>
        <taxon>Methanobacteriota</taxon>
        <taxon>Stenosarchaea group</taxon>
        <taxon>Methanomicrobia</taxon>
        <taxon>Methanotrichales</taxon>
        <taxon>Methanotrichaceae</taxon>
        <taxon>Methanocrinis</taxon>
    </lineage>
</organism>
<reference evidence="1 2" key="1">
    <citation type="submission" date="2023-03" db="EMBL/GenBank/DDBJ databases">
        <title>Whole genome sequencing of Methanotrichaceae archaeon M04Ac.</title>
        <authorList>
            <person name="Khomyakova M.A."/>
            <person name="Merkel A.Y."/>
            <person name="Slobodkin A.I."/>
        </authorList>
    </citation>
    <scope>NUCLEOTIDE SEQUENCE [LARGE SCALE GENOMIC DNA]</scope>
    <source>
        <strain evidence="1 2">M04Ac</strain>
    </source>
</reference>
<dbReference type="Proteomes" id="UP001215956">
    <property type="component" value="Unassembled WGS sequence"/>
</dbReference>
<dbReference type="RefSeq" id="WP_316969674.1">
    <property type="nucleotide sequence ID" value="NZ_JARFPL010000038.1"/>
</dbReference>
<comment type="caution">
    <text evidence="1">The sequence shown here is derived from an EMBL/GenBank/DDBJ whole genome shotgun (WGS) entry which is preliminary data.</text>
</comment>
<keyword evidence="2" id="KW-1185">Reference proteome</keyword>
<proteinExistence type="predicted"/>
<gene>
    <name evidence="1" type="ORF">P0O24_10325</name>
</gene>
<name>A0ABT5XGX3_9EURY</name>
<sequence>MIIDMRRRKGRDPLLILAALASLLAISTTGLAAEEPSLSGLWAFRCDGDGAAGDDLFPLAEFTAAIFQMGTAVSGPSTGDVPGPWNGMVTGRIDGGRLDLEVLLIRTPLTAARMTGAITESGDMAGTFVSSDETGSAWKGSFSATLTSPDTSLYEPASPEPLTFVPAISGGISDFQELTMTPPVEEAPKRREVQVIGYTRDTIYSRPVM</sequence>
<dbReference type="EMBL" id="JARFPL010000038">
    <property type="protein sequence ID" value="MDF0593975.1"/>
    <property type="molecule type" value="Genomic_DNA"/>
</dbReference>
<protein>
    <submittedName>
        <fullName evidence="1">Uncharacterized protein</fullName>
    </submittedName>
</protein>
<evidence type="ECO:0000313" key="1">
    <source>
        <dbReference type="EMBL" id="MDF0593975.1"/>
    </source>
</evidence>